<dbReference type="PROSITE" id="PS51456">
    <property type="entry name" value="MYOSIN_MOTOR"/>
    <property type="match status" value="1"/>
</dbReference>
<feature type="domain" description="Myosin motor" evidence="7">
    <location>
        <begin position="46"/>
        <end position="704"/>
    </location>
</feature>
<evidence type="ECO:0000256" key="6">
    <source>
        <dbReference type="PROSITE-ProRule" id="PRU00782"/>
    </source>
</evidence>
<dbReference type="GO" id="GO:0016020">
    <property type="term" value="C:membrane"/>
    <property type="evidence" value="ECO:0007669"/>
    <property type="project" value="TreeGrafter"/>
</dbReference>
<reference evidence="8 9" key="1">
    <citation type="submission" date="2018-10" db="EMBL/GenBank/DDBJ databases">
        <title>Genome assembly for a Yunnan-Guizhou Plateau 3E fish, Anabarilius grahami (Regan), and its evolutionary and genetic applications.</title>
        <authorList>
            <person name="Jiang W."/>
        </authorList>
    </citation>
    <scope>NUCLEOTIDE SEQUENCE [LARGE SCALE GENOMIC DNA]</scope>
    <source>
        <strain evidence="8">AG-KIZ</strain>
        <tissue evidence="8">Muscle</tissue>
    </source>
</reference>
<dbReference type="SUPFAM" id="SSF52540">
    <property type="entry name" value="P-loop containing nucleoside triphosphate hydrolases"/>
    <property type="match status" value="1"/>
</dbReference>
<protein>
    <submittedName>
        <fullName evidence="8">Unconventional myosin-XIX</fullName>
    </submittedName>
</protein>
<keyword evidence="4" id="KW-0505">Motor protein</keyword>
<evidence type="ECO:0000313" key="9">
    <source>
        <dbReference type="Proteomes" id="UP000281406"/>
    </source>
</evidence>
<dbReference type="PRINTS" id="PR00193">
    <property type="entry name" value="MYOSINHEAVY"/>
</dbReference>
<dbReference type="GO" id="GO:0007015">
    <property type="term" value="P:actin filament organization"/>
    <property type="evidence" value="ECO:0007669"/>
    <property type="project" value="TreeGrafter"/>
</dbReference>
<dbReference type="EMBL" id="RJVU01007700">
    <property type="protein sequence ID" value="ROL53805.1"/>
    <property type="molecule type" value="Genomic_DNA"/>
</dbReference>
<dbReference type="Gene3D" id="3.40.850.10">
    <property type="entry name" value="Kinesin motor domain"/>
    <property type="match status" value="1"/>
</dbReference>
<keyword evidence="5 6" id="KW-0009">Actin-binding</keyword>
<dbReference type="OrthoDB" id="6108017at2759"/>
<keyword evidence="9" id="KW-1185">Reference proteome</keyword>
<dbReference type="Gene3D" id="1.20.120.720">
    <property type="entry name" value="Myosin VI head, motor domain, U50 subdomain"/>
    <property type="match status" value="1"/>
</dbReference>
<dbReference type="PANTHER" id="PTHR13140:SF289">
    <property type="entry name" value="UNCONVENTIONAL MYOSIN-XIX"/>
    <property type="match status" value="1"/>
</dbReference>
<dbReference type="GO" id="GO:0000146">
    <property type="term" value="F:microfilament motor activity"/>
    <property type="evidence" value="ECO:0007669"/>
    <property type="project" value="TreeGrafter"/>
</dbReference>
<evidence type="ECO:0000256" key="4">
    <source>
        <dbReference type="ARBA" id="ARBA00023175"/>
    </source>
</evidence>
<evidence type="ECO:0000256" key="2">
    <source>
        <dbReference type="ARBA" id="ARBA00022840"/>
    </source>
</evidence>
<dbReference type="InterPro" id="IPR001609">
    <property type="entry name" value="Myosin_head_motor_dom-like"/>
</dbReference>
<evidence type="ECO:0000259" key="7">
    <source>
        <dbReference type="PROSITE" id="PS51456"/>
    </source>
</evidence>
<dbReference type="GO" id="GO:0005737">
    <property type="term" value="C:cytoplasm"/>
    <property type="evidence" value="ECO:0007669"/>
    <property type="project" value="TreeGrafter"/>
</dbReference>
<keyword evidence="2" id="KW-0067">ATP-binding</keyword>
<dbReference type="PANTHER" id="PTHR13140">
    <property type="entry name" value="MYOSIN"/>
    <property type="match status" value="1"/>
</dbReference>
<dbReference type="AlphaFoldDB" id="A0A3N0Z5R6"/>
<comment type="caution">
    <text evidence="8">The sequence shown here is derived from an EMBL/GenBank/DDBJ whole genome shotgun (WGS) entry which is preliminary data.</text>
</comment>
<dbReference type="Pfam" id="PF00063">
    <property type="entry name" value="Myosin_head"/>
    <property type="match status" value="2"/>
</dbReference>
<name>A0A3N0Z5R6_ANAGA</name>
<sequence length="840" mass="94211">MYALSIFICIMQVNGLKDKAQGLGKSFNDSLEGDIRDFLINEAELHTYDDLTKVNPVTPSTVLKCLQARYSAKVFYTHAGCTLVALNPFQPIPHLYSLDVMKEYHSAPQPQEFKPHIFIVAEEAYRNVQGQVEPINQSLVVSGESGAGKAMPAHYATATAVALENTFSFSSTEDCFQETVDAMINLGIDEGKRAQIFRILAGLLQLGNVDFSPVSEEAQPCDLDGHSKGVVFPLYCLSKKQSNGCELGKVHTPDMMRQSTIMGDDSMLCTGFLQKTAALLQVPLDELQSCLTVRTLRAGKQNVLKPCSQLECGVRRDCLAKAIYAQLFDWLVTFINNSLLDVYGFECFLLNNLEQLCINYANEKLQQHFVAHYLQAQQEEYVTEGLQWSFIRYQDNQGCLDLIEGSPSSIFSLLNEVCFNFFSQREKDDDFVKECRLNRASDAKQFRVRLEKELSDNANFSWDKFSKDPHFTVAHYAGKVSYQIEGMMEKNKDPVPPELISVLQKSQDSLLHSLFADGDRESEGSRGHSKMITVVSKFKNSLESLMKILHSTTPHYTRCIKPNPDCRPLTFKKEEFMDWLVSLGLVWVQVIAQLEACGIVETINISAAGFPIRIPYGSFFQRYGLITNNRLAAQMNIENSPEMSDQAVLGSAVEDVLKVVLKRRVPNSTLSPDDNNNMVHCGRTKVFLTHSLAWMDALAEAELDDAEDFMEEESSVLPKLDPLLRERGSVQLSSIQEPVMVRAWPIGLAIASAPSITVSLTASGFQRIMSMMACLKIPFRHGEYKVETNQFDQGVASIRAQPRGSIKMHLQRSPLLYADRHPVHNTDVVTGFNQILLERT</sequence>
<gene>
    <name evidence="8" type="ORF">DPX16_9505</name>
</gene>
<dbReference type="GO" id="GO:0016459">
    <property type="term" value="C:myosin complex"/>
    <property type="evidence" value="ECO:0007669"/>
    <property type="project" value="UniProtKB-KW"/>
</dbReference>
<dbReference type="InterPro" id="IPR036961">
    <property type="entry name" value="Kinesin_motor_dom_sf"/>
</dbReference>
<dbReference type="GO" id="GO:0051015">
    <property type="term" value="F:actin filament binding"/>
    <property type="evidence" value="ECO:0007669"/>
    <property type="project" value="TreeGrafter"/>
</dbReference>
<dbReference type="SMART" id="SM00242">
    <property type="entry name" value="MYSc"/>
    <property type="match status" value="1"/>
</dbReference>
<accession>A0A3N0Z5R6</accession>
<dbReference type="Gene3D" id="6.20.240.20">
    <property type="match status" value="1"/>
</dbReference>
<comment type="similarity">
    <text evidence="6">Belongs to the TRAFAC class myosin-kinesin ATPase superfamily. Myosin family.</text>
</comment>
<dbReference type="GO" id="GO:0005524">
    <property type="term" value="F:ATP binding"/>
    <property type="evidence" value="ECO:0007669"/>
    <property type="project" value="UniProtKB-KW"/>
</dbReference>
<evidence type="ECO:0000256" key="5">
    <source>
        <dbReference type="ARBA" id="ARBA00023203"/>
    </source>
</evidence>
<comment type="caution">
    <text evidence="6">Lacks conserved residue(s) required for the propagation of feature annotation.</text>
</comment>
<organism evidence="8 9">
    <name type="scientific">Anabarilius grahami</name>
    <name type="common">Kanglang fish</name>
    <name type="synonym">Barilius grahami</name>
    <dbReference type="NCBI Taxonomy" id="495550"/>
    <lineage>
        <taxon>Eukaryota</taxon>
        <taxon>Metazoa</taxon>
        <taxon>Chordata</taxon>
        <taxon>Craniata</taxon>
        <taxon>Vertebrata</taxon>
        <taxon>Euteleostomi</taxon>
        <taxon>Actinopterygii</taxon>
        <taxon>Neopterygii</taxon>
        <taxon>Teleostei</taxon>
        <taxon>Ostariophysi</taxon>
        <taxon>Cypriniformes</taxon>
        <taxon>Xenocyprididae</taxon>
        <taxon>Xenocypridinae</taxon>
        <taxon>Xenocypridinae incertae sedis</taxon>
        <taxon>Anabarilius</taxon>
    </lineage>
</organism>
<keyword evidence="3 6" id="KW-0518">Myosin</keyword>
<dbReference type="GO" id="GO:0048731">
    <property type="term" value="P:system development"/>
    <property type="evidence" value="ECO:0007669"/>
    <property type="project" value="UniProtKB-ARBA"/>
</dbReference>
<dbReference type="Proteomes" id="UP000281406">
    <property type="component" value="Unassembled WGS sequence"/>
</dbReference>
<evidence type="ECO:0000256" key="3">
    <source>
        <dbReference type="ARBA" id="ARBA00023123"/>
    </source>
</evidence>
<evidence type="ECO:0000313" key="8">
    <source>
        <dbReference type="EMBL" id="ROL53805.1"/>
    </source>
</evidence>
<dbReference type="Gene3D" id="1.20.58.530">
    <property type="match status" value="1"/>
</dbReference>
<proteinExistence type="inferred from homology"/>
<keyword evidence="1" id="KW-0547">Nucleotide-binding</keyword>
<evidence type="ECO:0000256" key="1">
    <source>
        <dbReference type="ARBA" id="ARBA00022741"/>
    </source>
</evidence>
<dbReference type="InterPro" id="IPR027417">
    <property type="entry name" value="P-loop_NTPase"/>
</dbReference>